<organism evidence="2 3">
    <name type="scientific">Homo sapiens</name>
    <name type="common">Human</name>
    <dbReference type="NCBI Taxonomy" id="9606"/>
    <lineage>
        <taxon>Eukaryota</taxon>
        <taxon>Metazoa</taxon>
        <taxon>Chordata</taxon>
        <taxon>Craniata</taxon>
        <taxon>Vertebrata</taxon>
        <taxon>Euteleostomi</taxon>
        <taxon>Mammalia</taxon>
        <taxon>Eutheria</taxon>
        <taxon>Euarchontoglires</taxon>
        <taxon>Primates</taxon>
        <taxon>Haplorrhini</taxon>
        <taxon>Catarrhini</taxon>
        <taxon>Hominidae</taxon>
        <taxon>Homo</taxon>
    </lineage>
</organism>
<dbReference type="HGNC" id="HGNC:5967">
    <property type="gene designation" value="IL11RA"/>
</dbReference>
<evidence type="ECO:0000313" key="3">
    <source>
        <dbReference type="Proteomes" id="UP000005640"/>
    </source>
</evidence>
<evidence type="ECO:0000256" key="1">
    <source>
        <dbReference type="SAM" id="SignalP"/>
    </source>
</evidence>
<dbReference type="EMBL" id="AL162231">
    <property type="status" value="NOT_ANNOTATED_CDS"/>
    <property type="molecule type" value="Genomic_DNA"/>
</dbReference>
<dbReference type="SMR" id="A0A8I5KTD7"/>
<dbReference type="Ensembl" id="ENST00000685430.1">
    <property type="protein sequence ID" value="ENSP00000510344.1"/>
    <property type="gene ID" value="ENSG00000137070.19"/>
</dbReference>
<keyword evidence="3" id="KW-1185">Reference proteome</keyword>
<reference evidence="2 3" key="3">
    <citation type="journal article" date="2004" name="Nature">
        <title>Finishing the euchromatic sequence of the human genome.</title>
        <authorList>
            <consortium name="International Human Genome Sequencing Consortium"/>
        </authorList>
    </citation>
    <scope>NUCLEOTIDE SEQUENCE [LARGE SCALE GENOMIC DNA]</scope>
</reference>
<reference evidence="2" key="5">
    <citation type="submission" date="2025-09" db="UniProtKB">
        <authorList>
            <consortium name="Ensembl"/>
        </authorList>
    </citation>
    <scope>IDENTIFICATION</scope>
</reference>
<feature type="chain" id="PRO_5035292235" evidence="1">
    <location>
        <begin position="23"/>
        <end position="70"/>
    </location>
</feature>
<keyword evidence="1" id="KW-0732">Signal</keyword>
<dbReference type="AlphaFoldDB" id="A0A8I5KTD7"/>
<proteinExistence type="predicted"/>
<feature type="signal peptide" evidence="1">
    <location>
        <begin position="1"/>
        <end position="22"/>
    </location>
</feature>
<protein>
    <submittedName>
        <fullName evidence="2">Interleukin 11 receptor subunit alpha</fullName>
    </submittedName>
</protein>
<dbReference type="Proteomes" id="UP000005640">
    <property type="component" value="Chromosome 9"/>
</dbReference>
<evidence type="ECO:0000313" key="2">
    <source>
        <dbReference type="Ensembl" id="ENSP00000510344.1"/>
    </source>
</evidence>
<reference evidence="2" key="4">
    <citation type="submission" date="2025-08" db="UniProtKB">
        <authorList>
            <consortium name="Ensembl"/>
        </authorList>
    </citation>
    <scope>IDENTIFICATION</scope>
</reference>
<dbReference type="GeneTree" id="ENSGT00940000160904"/>
<dbReference type="Ensembl" id="ENST00000685430.1">
    <property type="protein sequence ID" value="ENSP00000510344.1"/>
    <property type="gene ID" value="ENSG00000137070.20"/>
</dbReference>
<name>A0A8I5KTD7_HUMAN</name>
<dbReference type="OrthoDB" id="418412at2759"/>
<gene>
    <name evidence="2" type="primary">IL11RA</name>
</gene>
<dbReference type="OpenTargets" id="ENSG00000137070"/>
<accession>A0A8I5KTD7</accession>
<sequence length="70" mass="7173">MSSSCSGLSRVLVAVATALVSASSPCPQAWGPPGVQYGQPGRSVKLCCPGVTAGKFNWYVLSICQVPGLF</sequence>
<reference evidence="2 3" key="1">
    <citation type="journal article" date="2001" name="Nature">
        <title>Initial sequencing and analysis of the human genome.</title>
        <authorList>
            <consortium name="International Human Genome Sequencing Consortium"/>
            <person name="Lander E.S."/>
            <person name="Linton L.M."/>
            <person name="Birren B."/>
            <person name="Nusbaum C."/>
            <person name="Zody M.C."/>
            <person name="Baldwin J."/>
            <person name="Devon K."/>
            <person name="Dewar K."/>
            <person name="Doyle M."/>
            <person name="FitzHugh W."/>
            <person name="Funke R."/>
            <person name="Gage D."/>
            <person name="Harris K."/>
            <person name="Heaford A."/>
            <person name="Howland J."/>
            <person name="Kann L."/>
            <person name="Lehoczky J."/>
            <person name="LeVine R."/>
            <person name="McEwan P."/>
            <person name="McKernan K."/>
            <person name="Meldrim J."/>
            <person name="Mesirov J.P."/>
            <person name="Miranda C."/>
            <person name="Morris W."/>
            <person name="Naylor J."/>
            <person name="Raymond C."/>
            <person name="Rosetti M."/>
            <person name="Santos R."/>
            <person name="Sheridan A."/>
            <person name="Sougnez C."/>
            <person name="Stange-Thomann N."/>
            <person name="Stojanovic N."/>
            <person name="Subramanian A."/>
            <person name="Wyman D."/>
            <person name="Rogers J."/>
            <person name="Sulston J."/>
            <person name="Ainscough R."/>
            <person name="Beck S."/>
            <person name="Bentley D."/>
            <person name="Burton J."/>
            <person name="Clee C."/>
            <person name="Carter N."/>
            <person name="Coulson A."/>
            <person name="Deadman R."/>
            <person name="Deloukas P."/>
            <person name="Dunham A."/>
            <person name="Dunham I."/>
            <person name="Durbin R."/>
            <person name="French L."/>
            <person name="Grafham D."/>
            <person name="Gregory S."/>
            <person name="Hubbard T."/>
            <person name="Humphray S."/>
            <person name="Hunt A."/>
            <person name="Jones M."/>
            <person name="Lloyd C."/>
            <person name="McMurray A."/>
            <person name="Matthews L."/>
            <person name="Mercer S."/>
            <person name="Milne S."/>
            <person name="Mullikin J.C."/>
            <person name="Mungall A."/>
            <person name="Plumb R."/>
            <person name="Ross M."/>
            <person name="Shownkeen R."/>
            <person name="Sims S."/>
            <person name="Waterston R.H."/>
            <person name="Wilson R.K."/>
            <person name="Hillier L.W."/>
            <person name="McPherson J.D."/>
            <person name="Marra M.A."/>
            <person name="Mardis E.R."/>
            <person name="Fulton L.A."/>
            <person name="Chinwalla A.T."/>
            <person name="Pepin K.H."/>
            <person name="Gish W.R."/>
            <person name="Chissoe S.L."/>
            <person name="Wendl M.C."/>
            <person name="Delehaunty K.D."/>
            <person name="Miner T.L."/>
            <person name="Delehaunty A."/>
            <person name="Kramer J.B."/>
            <person name="Cook L.L."/>
            <person name="Fulton R.S."/>
            <person name="Johnson D.L."/>
            <person name="Minx P.J."/>
            <person name="Clifton S.W."/>
            <person name="Hawkins T."/>
            <person name="Branscomb E."/>
            <person name="Predki P."/>
            <person name="Richardson P."/>
            <person name="Wenning S."/>
            <person name="Slezak T."/>
            <person name="Doggett N."/>
            <person name="Cheng J.F."/>
            <person name="Olsen A."/>
            <person name="Lucas S."/>
            <person name="Elkin C."/>
            <person name="Uberbacher E."/>
            <person name="Frazier M."/>
            <person name="Gibbs R.A."/>
            <person name="Muzny D.M."/>
            <person name="Scherer S.E."/>
            <person name="Bouck J.B."/>
            <person name="Sodergren E.J."/>
            <person name="Worley K.C."/>
            <person name="Rives C.M."/>
            <person name="Gorrell J.H."/>
            <person name="Metzker M.L."/>
            <person name="Naylor S.L."/>
            <person name="Kucherlapati R.S."/>
            <person name="Nelson D.L."/>
            <person name="Weinstock G.M."/>
            <person name="Sakaki Y."/>
            <person name="Fujiyama A."/>
            <person name="Hattori M."/>
            <person name="Yada T."/>
            <person name="Toyoda A."/>
            <person name="Itoh T."/>
            <person name="Kawagoe C."/>
            <person name="Watanabe H."/>
            <person name="Totoki Y."/>
            <person name="Taylor T."/>
            <person name="Weissenbach J."/>
            <person name="Heilig R."/>
            <person name="Saurin W."/>
            <person name="Artiguenave F."/>
            <person name="Brottier P."/>
            <person name="Bruls T."/>
            <person name="Pelletier E."/>
            <person name="Robert C."/>
            <person name="Wincker P."/>
            <person name="Smith D.R."/>
            <person name="Doucette-Stamm L."/>
            <person name="Rubenfield M."/>
            <person name="Weinstock K."/>
            <person name="Lee H.M."/>
            <person name="Dubois J."/>
            <person name="Rosenthal A."/>
            <person name="Platzer M."/>
            <person name="Nyakatura G."/>
            <person name="Taudien S."/>
            <person name="Rump A."/>
            <person name="Yang H."/>
            <person name="Yu J."/>
            <person name="Wang J."/>
            <person name="Huang G."/>
            <person name="Gu J."/>
            <person name="Hood L."/>
            <person name="Rowen L."/>
            <person name="Madan A."/>
            <person name="Qin S."/>
            <person name="Davis R.W."/>
            <person name="Federspiel N.A."/>
            <person name="Abola A.P."/>
            <person name="Proctor M.J."/>
            <person name="Myers R.M."/>
            <person name="Schmutz J."/>
            <person name="Dickson M."/>
            <person name="Grimwood J."/>
            <person name="Cox D.R."/>
            <person name="Olson M.V."/>
            <person name="Kaul R."/>
            <person name="Raymond C."/>
            <person name="Shimizu N."/>
            <person name="Kawasaki K."/>
            <person name="Minoshima S."/>
            <person name="Evans G.A."/>
            <person name="Athanasiou M."/>
            <person name="Schultz R."/>
            <person name="Roe B.A."/>
            <person name="Chen F."/>
            <person name="Pan H."/>
            <person name="Ramser J."/>
            <person name="Lehrach H."/>
            <person name="Reinhardt R."/>
            <person name="McCombie W.R."/>
            <person name="de la Bastide M."/>
            <person name="Dedhia N."/>
            <person name="Blocker H."/>
            <person name="Hornischer K."/>
            <person name="Nordsiek G."/>
            <person name="Agarwala R."/>
            <person name="Aravind L."/>
            <person name="Bailey J.A."/>
            <person name="Bateman A."/>
            <person name="Batzoglou S."/>
            <person name="Birney E."/>
            <person name="Bork P."/>
            <person name="Brown D.G."/>
            <person name="Burge C.B."/>
            <person name="Cerutti L."/>
            <person name="Chen H.C."/>
            <person name="Church D."/>
            <person name="Clamp M."/>
            <person name="Copley R.R."/>
            <person name="Doerks T."/>
            <person name="Eddy S.R."/>
            <person name="Eichler E.E."/>
            <person name="Furey T.S."/>
            <person name="Galagan J."/>
            <person name="Gilbert J.G."/>
            <person name="Harmon C."/>
            <person name="Hayashizaki Y."/>
            <person name="Haussler D."/>
            <person name="Hermjakob H."/>
            <person name="Hokamp K."/>
            <person name="Jang W."/>
            <person name="Johnson L.S."/>
            <person name="Jones T.A."/>
            <person name="Kasif S."/>
            <person name="Kaspryzk A."/>
            <person name="Kennedy S."/>
            <person name="Kent W.J."/>
            <person name="Kitts P."/>
            <person name="Koonin E.V."/>
            <person name="Korf I."/>
            <person name="Kulp D."/>
            <person name="Lancet D."/>
            <person name="Lowe T.M."/>
            <person name="McLysaght A."/>
            <person name="Mikkelsen T."/>
            <person name="Moran J.V."/>
            <person name="Mulder N."/>
            <person name="Pollara V.J."/>
            <person name="Ponting C.P."/>
            <person name="Schuler G."/>
            <person name="Schultz J."/>
            <person name="Slater G."/>
            <person name="Smit A.F."/>
            <person name="Stupka E."/>
            <person name="Szustakowski J."/>
            <person name="Thierry-Mieg D."/>
            <person name="Thierry-Mieg J."/>
            <person name="Wagner L."/>
            <person name="Wallis J."/>
            <person name="Wheeler R."/>
            <person name="Williams A."/>
            <person name="Wolf Y.I."/>
            <person name="Wolfe K.H."/>
            <person name="Yang S.P."/>
            <person name="Yeh R.F."/>
            <person name="Collins F."/>
            <person name="Guyer M.S."/>
            <person name="Peterson J."/>
            <person name="Felsenfeld A."/>
            <person name="Wetterstrand K.A."/>
            <person name="Patrinos A."/>
            <person name="Morgan M.J."/>
            <person name="de Jong P."/>
            <person name="Catanese J.J."/>
            <person name="Osoegawa K."/>
            <person name="Shizuya H."/>
            <person name="Choi S."/>
            <person name="Chen Y.J."/>
        </authorList>
    </citation>
    <scope>NUCLEOTIDE SEQUENCE [LARGE SCALE GENOMIC DNA]</scope>
</reference>
<reference evidence="2 3" key="2">
    <citation type="journal article" date="2004" name="Nature">
        <title>DNA sequence and analysis of human chromosome 9.</title>
        <authorList>
            <person name="Humphray S.J."/>
            <person name="Oliver K."/>
            <person name="Hunt A.R."/>
            <person name="Plumb R.W."/>
            <person name="Loveland J.E."/>
            <person name="Howe K.L."/>
            <person name="Andrews T.D."/>
            <person name="Searle S."/>
            <person name="Hunt S.E."/>
            <person name="Scott C.E."/>
            <person name="Jones M.C."/>
            <person name="Ainscough R."/>
            <person name="Almeida J.P."/>
            <person name="Ambrose K.D."/>
            <person name="Ashwell R.I."/>
            <person name="Babbage A.K."/>
            <person name="Babbage S."/>
            <person name="Bagguley C.L."/>
            <person name="Bailey J."/>
            <person name="Banerjee R."/>
            <person name="Barker D.J."/>
            <person name="Barlow K.F."/>
            <person name="Bates K."/>
            <person name="Beasley H."/>
            <person name="Beasley O."/>
            <person name="Bird C.P."/>
            <person name="Bray-Allen S."/>
            <person name="Brown A.J."/>
            <person name="Brown J.Y."/>
            <person name="Burford D."/>
            <person name="Burrill W."/>
            <person name="Burton J."/>
            <person name="Carder C."/>
            <person name="Carter N.P."/>
            <person name="Chapman J.C."/>
            <person name="Chen Y."/>
            <person name="Clarke G."/>
            <person name="Clark S.Y."/>
            <person name="Clee C.M."/>
            <person name="Clegg S."/>
            <person name="Collier R.E."/>
            <person name="Corby N."/>
            <person name="Crosier M."/>
            <person name="Cummings A.T."/>
            <person name="Davies J."/>
            <person name="Dhami P."/>
            <person name="Dunn M."/>
            <person name="Dutta I."/>
            <person name="Dyer L.W."/>
            <person name="Earthrowl M.E."/>
            <person name="Faulkner L."/>
            <person name="Fleming C.J."/>
            <person name="Frankish A."/>
            <person name="Frankland J.A."/>
            <person name="French L."/>
            <person name="Fricker D.G."/>
            <person name="Garner P."/>
            <person name="Garnett J."/>
            <person name="Ghori J."/>
            <person name="Gilbert J.G."/>
            <person name="Glison C."/>
            <person name="Grafham D.V."/>
            <person name="Gribble S."/>
            <person name="Griffiths C."/>
            <person name="Griffiths-Jones S."/>
            <person name="Grocock R."/>
            <person name="Guy J."/>
            <person name="Hall R.E."/>
            <person name="Hammond S."/>
            <person name="Harley J.L."/>
            <person name="Harrison E.S."/>
            <person name="Hart E.A."/>
            <person name="Heath P.D."/>
            <person name="Henderson C.D."/>
            <person name="Hopkins B.L."/>
            <person name="Howard P.J."/>
            <person name="Howden P.J."/>
            <person name="Huckle E."/>
            <person name="Johnson C."/>
            <person name="Johnson D."/>
            <person name="Joy A.A."/>
            <person name="Kay M."/>
            <person name="Keenan S."/>
            <person name="Kershaw J.K."/>
            <person name="Kimberley A.M."/>
            <person name="King A."/>
            <person name="Knights A."/>
            <person name="Laird G.K."/>
            <person name="Langford C."/>
            <person name="Lawlor S."/>
            <person name="Leongamornlert D.A."/>
            <person name="Leversha M."/>
            <person name="Lloyd C."/>
            <person name="Lloyd D.M."/>
            <person name="Lovell J."/>
            <person name="Martin S."/>
            <person name="Mashreghi-Mohammadi M."/>
            <person name="Matthews L."/>
            <person name="McLaren S."/>
            <person name="McLay K.E."/>
            <person name="McMurray A."/>
            <person name="Milne S."/>
            <person name="Nickerson T."/>
            <person name="Nisbett J."/>
            <person name="Nordsiek G."/>
            <person name="Pearce A.V."/>
            <person name="Peck A.I."/>
            <person name="Porter K.M."/>
            <person name="Pandian R."/>
            <person name="Pelan S."/>
            <person name="Phillimore B."/>
            <person name="Povey S."/>
            <person name="Ramsey Y."/>
            <person name="Rand V."/>
            <person name="Scharfe M."/>
            <person name="Sehra H.K."/>
            <person name="Shownkeen R."/>
            <person name="Sims S.K."/>
            <person name="Skuce C.D."/>
            <person name="Smith M."/>
            <person name="Steward C.A."/>
            <person name="Swarbreck D."/>
            <person name="Sycamore N."/>
            <person name="Tester J."/>
            <person name="Thorpe A."/>
            <person name="Tracey A."/>
            <person name="Tromans A."/>
            <person name="Thomas D.W."/>
            <person name="Wall M."/>
            <person name="Wallis J.M."/>
            <person name="West A.P."/>
            <person name="Whitehead S.L."/>
            <person name="Willey D.L."/>
            <person name="Williams S.A."/>
            <person name="Wilming L."/>
            <person name="Wray P.W."/>
            <person name="Young L."/>
            <person name="Ashurst J.L."/>
            <person name="Coulson A."/>
            <person name="Blocker H."/>
            <person name="Durbin R."/>
            <person name="Sulston J.E."/>
            <person name="Hubbard T."/>
            <person name="Jackson M.J."/>
            <person name="Bentley D.R."/>
            <person name="Beck S."/>
            <person name="Rogers J."/>
            <person name="Dunham I."/>
        </authorList>
    </citation>
    <scope>NUCLEOTIDE SEQUENCE [LARGE SCALE GENOMIC DNA]</scope>
</reference>